<reference evidence="10 11" key="1">
    <citation type="submission" date="2017-09" db="EMBL/GenBank/DDBJ databases">
        <title>Evaluation of Pacific Biosciences Sequencing Technology to Finishing C. thermocellum Genome Sequences.</title>
        <authorList>
            <person name="Brown S."/>
        </authorList>
    </citation>
    <scope>NUCLEOTIDE SEQUENCE [LARGE SCALE GENOMIC DNA]</scope>
    <source>
        <strain evidence="10 11">AD2</strain>
    </source>
</reference>
<evidence type="ECO:0000313" key="11">
    <source>
        <dbReference type="Proteomes" id="UP000223596"/>
    </source>
</evidence>
<keyword evidence="4 8" id="KW-0963">Cytoplasm</keyword>
<comment type="caution">
    <text evidence="10">The sequence shown here is derived from an EMBL/GenBank/DDBJ whole genome shotgun (WGS) entry which is preliminary data.</text>
</comment>
<evidence type="ECO:0000256" key="7">
    <source>
        <dbReference type="ARBA" id="ARBA00025453"/>
    </source>
</evidence>
<dbReference type="GO" id="GO:0003746">
    <property type="term" value="F:translation elongation factor activity"/>
    <property type="evidence" value="ECO:0007669"/>
    <property type="project" value="UniProtKB-UniRule"/>
</dbReference>
<dbReference type="RefSeq" id="WP_003515565.1">
    <property type="nucleotide sequence ID" value="NZ_CP013828.1"/>
</dbReference>
<dbReference type="NCBIfam" id="TIGR00116">
    <property type="entry name" value="tsf"/>
    <property type="match status" value="2"/>
</dbReference>
<dbReference type="FunFam" id="1.10.286.20:FF:000003">
    <property type="entry name" value="Elongation factor Ts"/>
    <property type="match status" value="1"/>
</dbReference>
<keyword evidence="5 8" id="KW-0251">Elongation factor</keyword>
<dbReference type="InterPro" id="IPR001816">
    <property type="entry name" value="Transl_elong_EFTs/EF1B"/>
</dbReference>
<evidence type="ECO:0000256" key="3">
    <source>
        <dbReference type="ARBA" id="ARBA00016956"/>
    </source>
</evidence>
<evidence type="ECO:0000256" key="2">
    <source>
        <dbReference type="ARBA" id="ARBA00005532"/>
    </source>
</evidence>
<dbReference type="GO" id="GO:0005737">
    <property type="term" value="C:cytoplasm"/>
    <property type="evidence" value="ECO:0007669"/>
    <property type="project" value="UniProtKB-SubCell"/>
</dbReference>
<dbReference type="SUPFAM" id="SSF54713">
    <property type="entry name" value="Elongation factor Ts (EF-Ts), dimerisation domain"/>
    <property type="match status" value="1"/>
</dbReference>
<dbReference type="AlphaFoldDB" id="A0AB36TF04"/>
<dbReference type="PROSITE" id="PS01126">
    <property type="entry name" value="EF_TS_1"/>
    <property type="match status" value="1"/>
</dbReference>
<protein>
    <recommendedName>
        <fullName evidence="3 8">Elongation factor Ts</fullName>
        <shortName evidence="8">EF-Ts</shortName>
    </recommendedName>
</protein>
<evidence type="ECO:0000313" key="10">
    <source>
        <dbReference type="EMBL" id="PFH02489.1"/>
    </source>
</evidence>
<dbReference type="FunFam" id="1.10.8.10:FF:000001">
    <property type="entry name" value="Elongation factor Ts"/>
    <property type="match status" value="1"/>
</dbReference>
<organism evidence="10 11">
    <name type="scientific">Acetivibrio thermocellus AD2</name>
    <dbReference type="NCBI Taxonomy" id="1138384"/>
    <lineage>
        <taxon>Bacteria</taxon>
        <taxon>Bacillati</taxon>
        <taxon>Bacillota</taxon>
        <taxon>Clostridia</taxon>
        <taxon>Eubacteriales</taxon>
        <taxon>Oscillospiraceae</taxon>
        <taxon>Acetivibrio</taxon>
    </lineage>
</organism>
<sequence>MVTAEMVKELRERTGAGMMECKKALTEANGDMEKAIEILRERGLAAAAKKAGRIAAEGVVDAYIHGDGRIGVLVEINTETDFAAKNEDFRTFVKDIAMHIAASKPEYISRDEVPAERVEKEKEILRAQALNEGKPEKIVEKMVEGRLEKFYKEICLLEQPFIKDPDKTVQQLLNEKIAIIGENINIRRFVRFERGEGIQKKEENFAEEVMKQING</sequence>
<dbReference type="CDD" id="cd14275">
    <property type="entry name" value="UBA_EF-Ts"/>
    <property type="match status" value="1"/>
</dbReference>
<dbReference type="Pfam" id="PF00889">
    <property type="entry name" value="EF_TS"/>
    <property type="match status" value="1"/>
</dbReference>
<dbReference type="HAMAP" id="MF_00050">
    <property type="entry name" value="EF_Ts"/>
    <property type="match status" value="1"/>
</dbReference>
<dbReference type="Gene3D" id="1.10.286.20">
    <property type="match status" value="1"/>
</dbReference>
<gene>
    <name evidence="8" type="primary">tsf</name>
    <name evidence="10" type="ORF">M972_111267</name>
</gene>
<dbReference type="InterPro" id="IPR014039">
    <property type="entry name" value="Transl_elong_EFTs/EF1B_dimer"/>
</dbReference>
<dbReference type="GeneID" id="35804131"/>
<dbReference type="PANTHER" id="PTHR11741">
    <property type="entry name" value="ELONGATION FACTOR TS"/>
    <property type="match status" value="1"/>
</dbReference>
<dbReference type="Gene3D" id="3.30.479.20">
    <property type="entry name" value="Elongation factor Ts, dimerisation domain"/>
    <property type="match status" value="1"/>
</dbReference>
<evidence type="ECO:0000256" key="4">
    <source>
        <dbReference type="ARBA" id="ARBA00022490"/>
    </source>
</evidence>
<comment type="caution">
    <text evidence="8">Lacks conserved residue(s) required for the propagation of feature annotation.</text>
</comment>
<feature type="domain" description="Translation elongation factor EFTs/EF1B dimerisation" evidence="9">
    <location>
        <begin position="49"/>
        <end position="196"/>
    </location>
</feature>
<accession>A0AB36TF04</accession>
<evidence type="ECO:0000256" key="1">
    <source>
        <dbReference type="ARBA" id="ARBA00004496"/>
    </source>
</evidence>
<dbReference type="InterPro" id="IPR009060">
    <property type="entry name" value="UBA-like_sf"/>
</dbReference>
<evidence type="ECO:0000259" key="9">
    <source>
        <dbReference type="Pfam" id="PF00889"/>
    </source>
</evidence>
<keyword evidence="6 8" id="KW-0648">Protein biosynthesis</keyword>
<dbReference type="Gene3D" id="1.10.8.10">
    <property type="entry name" value="DNA helicase RuvA subunit, C-terminal domain"/>
    <property type="match status" value="1"/>
</dbReference>
<dbReference type="EMBL" id="PDBW01000001">
    <property type="protein sequence ID" value="PFH02489.1"/>
    <property type="molecule type" value="Genomic_DNA"/>
</dbReference>
<evidence type="ECO:0000256" key="6">
    <source>
        <dbReference type="ARBA" id="ARBA00022917"/>
    </source>
</evidence>
<dbReference type="SMR" id="A0AB36TF04"/>
<dbReference type="PANTHER" id="PTHR11741:SF0">
    <property type="entry name" value="ELONGATION FACTOR TS, MITOCHONDRIAL"/>
    <property type="match status" value="1"/>
</dbReference>
<name>A0AB36TF04_ACETH</name>
<proteinExistence type="inferred from homology"/>
<dbReference type="InterPro" id="IPR036402">
    <property type="entry name" value="EF-Ts_dimer_sf"/>
</dbReference>
<dbReference type="InterPro" id="IPR018101">
    <property type="entry name" value="Transl_elong_Ts_CS"/>
</dbReference>
<comment type="function">
    <text evidence="7 8">Associates with the EF-Tu.GDP complex and induces the exchange of GDP to GTP. It remains bound to the aminoacyl-tRNA.EF-Tu.GTP complex up to the GTP hydrolysis stage on the ribosome.</text>
</comment>
<comment type="subcellular location">
    <subcellularLocation>
        <location evidence="1 8">Cytoplasm</location>
    </subcellularLocation>
</comment>
<dbReference type="Proteomes" id="UP000223596">
    <property type="component" value="Unassembled WGS sequence"/>
</dbReference>
<evidence type="ECO:0000256" key="5">
    <source>
        <dbReference type="ARBA" id="ARBA00022768"/>
    </source>
</evidence>
<evidence type="ECO:0000256" key="8">
    <source>
        <dbReference type="HAMAP-Rule" id="MF_00050"/>
    </source>
</evidence>
<dbReference type="SUPFAM" id="SSF46934">
    <property type="entry name" value="UBA-like"/>
    <property type="match status" value="1"/>
</dbReference>
<comment type="similarity">
    <text evidence="2 8">Belongs to the EF-Ts family.</text>
</comment>